<proteinExistence type="predicted"/>
<dbReference type="Gene3D" id="3.40.50.12780">
    <property type="entry name" value="N-terminal domain of ligase-like"/>
    <property type="match status" value="1"/>
</dbReference>
<dbReference type="OrthoDB" id="580775at2"/>
<gene>
    <name evidence="3" type="ORF">D7044_04350</name>
    <name evidence="2" type="ORF">D7147_23280</name>
</gene>
<accession>A0A3A9YDX7</accession>
<keyword evidence="3" id="KW-0436">Ligase</keyword>
<organism evidence="3 5">
    <name type="scientific">Micromonospora musae</name>
    <dbReference type="NCBI Taxonomy" id="1894970"/>
    <lineage>
        <taxon>Bacteria</taxon>
        <taxon>Bacillati</taxon>
        <taxon>Actinomycetota</taxon>
        <taxon>Actinomycetes</taxon>
        <taxon>Micromonosporales</taxon>
        <taxon>Micromonosporaceae</taxon>
        <taxon>Micromonospora</taxon>
    </lineage>
</organism>
<feature type="region of interest" description="Disordered" evidence="1">
    <location>
        <begin position="100"/>
        <end position="119"/>
    </location>
</feature>
<dbReference type="Proteomes" id="UP000271548">
    <property type="component" value="Unassembled WGS sequence"/>
</dbReference>
<sequence>MHAPVGRGILFAERCRRLERKIALYNEPRSRAEIERIQVERFNRIWAYCLTRVPFYRSWRSEHGLPTSIGRPSDLRHFPTLDKEVLISRSAEVFASGSTKRAYSTGGSTGQPTRFPRGQAETTDRWVNNYLGRAWWGIRPLEPQVLLWGHAHLFGSGLKGRIAQAKRATADGILNIRRLNAYDLSEPALQAHYRVIRDQNPVSLVGYTSAVFKLARYIEREGLDLGDKSQLRGVILSAETASDADLATIERVFGATALIEYGAAETGLMAMSQGEPRAIRVLWDSFVCLVSDDGSLTVTTLDDRLFPLINYAIGDCVEPTDAVDGNAFQFRSILGRRQEVVQVASAQGILDLSPILPVHILKSYPGIVGVQFRQERPDALHIYVEADHELDLDGVSSFFARELRQDHPDLRADSFTFHQVADQARTRAGKHALFLS</sequence>
<dbReference type="AlphaFoldDB" id="A0A3A9YDX7"/>
<feature type="compositionally biased region" description="Polar residues" evidence="1">
    <location>
        <begin position="100"/>
        <end position="112"/>
    </location>
</feature>
<dbReference type="GO" id="GO:0016874">
    <property type="term" value="F:ligase activity"/>
    <property type="evidence" value="ECO:0007669"/>
    <property type="project" value="UniProtKB-KW"/>
</dbReference>
<evidence type="ECO:0000313" key="2">
    <source>
        <dbReference type="EMBL" id="RKN16029.1"/>
    </source>
</evidence>
<evidence type="ECO:0000256" key="1">
    <source>
        <dbReference type="SAM" id="MobiDB-lite"/>
    </source>
</evidence>
<evidence type="ECO:0000313" key="4">
    <source>
        <dbReference type="Proteomes" id="UP000271548"/>
    </source>
</evidence>
<keyword evidence="4" id="KW-1185">Reference proteome</keyword>
<dbReference type="EMBL" id="RAZS01000009">
    <property type="protein sequence ID" value="RKN16029.1"/>
    <property type="molecule type" value="Genomic_DNA"/>
</dbReference>
<dbReference type="PANTHER" id="PTHR36932">
    <property type="entry name" value="CAPSULAR POLYSACCHARIDE BIOSYNTHESIS PROTEIN"/>
    <property type="match status" value="1"/>
</dbReference>
<dbReference type="PANTHER" id="PTHR36932:SF1">
    <property type="entry name" value="CAPSULAR POLYSACCHARIDE BIOSYNTHESIS PROTEIN"/>
    <property type="match status" value="1"/>
</dbReference>
<evidence type="ECO:0000313" key="5">
    <source>
        <dbReference type="Proteomes" id="UP000275865"/>
    </source>
</evidence>
<dbReference type="SUPFAM" id="SSF56801">
    <property type="entry name" value="Acetyl-CoA synthetase-like"/>
    <property type="match status" value="1"/>
</dbReference>
<evidence type="ECO:0000313" key="3">
    <source>
        <dbReference type="EMBL" id="RKN35405.1"/>
    </source>
</evidence>
<dbReference type="EMBL" id="RAZT01000002">
    <property type="protein sequence ID" value="RKN35405.1"/>
    <property type="molecule type" value="Genomic_DNA"/>
</dbReference>
<dbReference type="InterPro" id="IPR053158">
    <property type="entry name" value="CapK_Type1_Caps_Biosynth"/>
</dbReference>
<dbReference type="RefSeq" id="WP_120681176.1">
    <property type="nucleotide sequence ID" value="NZ_RAZS01000009.1"/>
</dbReference>
<name>A0A3A9YDX7_9ACTN</name>
<comment type="caution">
    <text evidence="3">The sequence shown here is derived from an EMBL/GenBank/DDBJ whole genome shotgun (WGS) entry which is preliminary data.</text>
</comment>
<dbReference type="Proteomes" id="UP000275865">
    <property type="component" value="Unassembled WGS sequence"/>
</dbReference>
<dbReference type="InterPro" id="IPR042099">
    <property type="entry name" value="ANL_N_sf"/>
</dbReference>
<protein>
    <submittedName>
        <fullName evidence="3">Phenylacetate--CoA ligase family protein</fullName>
    </submittedName>
</protein>
<reference evidence="4 5" key="1">
    <citation type="submission" date="2018-09" db="EMBL/GenBank/DDBJ databases">
        <title>Micromonospora sp. nov. MS1-9, isolated from a root of Musa sp.</title>
        <authorList>
            <person name="Kuncharoen N."/>
            <person name="Kudo T."/>
            <person name="Ohkuma M."/>
            <person name="Yuki M."/>
            <person name="Tanasupawat S."/>
        </authorList>
    </citation>
    <scope>NUCLEOTIDE SEQUENCE [LARGE SCALE GENOMIC DNA]</scope>
    <source>
        <strain evidence="3 5">MS1-9</strain>
        <strain evidence="2 4">NGC1-4</strain>
    </source>
</reference>